<keyword evidence="2" id="KW-1185">Reference proteome</keyword>
<proteinExistence type="predicted"/>
<organism evidence="1 2">
    <name type="scientific">Myxococcus phage Mx8</name>
    <dbReference type="NCBI Taxonomy" id="49964"/>
    <lineage>
        <taxon>Viruses</taxon>
        <taxon>Duplodnaviria</taxon>
        <taxon>Heunggongvirae</taxon>
        <taxon>Uroviricota</taxon>
        <taxon>Caudoviricetes</taxon>
        <taxon>Myxoctovirus</taxon>
        <taxon>Myxoctovirus Mx8</taxon>
    </lineage>
</organism>
<dbReference type="Proteomes" id="UP000002093">
    <property type="component" value="Segment"/>
</dbReference>
<evidence type="ECO:0000313" key="2">
    <source>
        <dbReference type="Proteomes" id="UP000002093"/>
    </source>
</evidence>
<protein>
    <submittedName>
        <fullName evidence="1">Major virion structural protein</fullName>
    </submittedName>
</protein>
<sequence length="162" mass="16611">MAYQTTEYGGILPQNISDTSAVQKAPLGTITRAKDPVFGAAEFIYLKGVASTVVGDLVTYDQYAGTTKRGVAGDRGLVAVAMSANVAEQYGWYLITGAALVRSAAGVVVGAPVYLTATAGQVDDAVVATDKVDGARFRTVTGTPTAGFTVVQMSRPALNGNG</sequence>
<dbReference type="KEGG" id="vg:921752"/>
<evidence type="ECO:0000313" key="1">
    <source>
        <dbReference type="EMBL" id="AAK94384.1"/>
    </source>
</evidence>
<dbReference type="EMBL" id="AF396866">
    <property type="protein sequence ID" value="AAK94384.1"/>
    <property type="molecule type" value="Genomic_DNA"/>
</dbReference>
<name>Q94MS0_9CAUD</name>
<reference evidence="1 2" key="1">
    <citation type="submission" date="2001-06" db="EMBL/GenBank/DDBJ databases">
        <title>Genome organization of temperate Myxococcus phage Mx8.</title>
        <authorList>
            <person name="Youderian P."/>
            <person name="Walthers D."/>
            <person name="Salmi D."/>
            <person name="Magrini V."/>
            <person name="Hartzell P.L."/>
        </authorList>
    </citation>
    <scope>NUCLEOTIDE SEQUENCE [LARGE SCALE GENOMIC DNA]</scope>
</reference>
<accession>Q94MS0</accession>
<dbReference type="GeneID" id="921752"/>
<dbReference type="RefSeq" id="NP_203463.1">
    <property type="nucleotide sequence ID" value="NC_003085.1"/>
</dbReference>